<accession>A0ABT8ESV7</accession>
<keyword evidence="5 6" id="KW-0472">Membrane</keyword>
<dbReference type="InterPro" id="IPR045214">
    <property type="entry name" value="Surf1/Surf4"/>
</dbReference>
<dbReference type="InterPro" id="IPR002994">
    <property type="entry name" value="Surf1/Shy1"/>
</dbReference>
<dbReference type="Pfam" id="PF02104">
    <property type="entry name" value="SURF1"/>
    <property type="match status" value="1"/>
</dbReference>
<dbReference type="Proteomes" id="UP001168537">
    <property type="component" value="Unassembled WGS sequence"/>
</dbReference>
<dbReference type="PANTHER" id="PTHR23427:SF2">
    <property type="entry name" value="SURFEIT LOCUS PROTEIN 1"/>
    <property type="match status" value="1"/>
</dbReference>
<gene>
    <name evidence="7" type="ORF">QWY29_07430</name>
</gene>
<evidence type="ECO:0000313" key="8">
    <source>
        <dbReference type="Proteomes" id="UP001168537"/>
    </source>
</evidence>
<evidence type="ECO:0000256" key="1">
    <source>
        <dbReference type="ARBA" id="ARBA00004370"/>
    </source>
</evidence>
<protein>
    <recommendedName>
        <fullName evidence="6">SURF1-like protein</fullName>
    </recommendedName>
</protein>
<evidence type="ECO:0000256" key="6">
    <source>
        <dbReference type="RuleBase" id="RU363076"/>
    </source>
</evidence>
<keyword evidence="3 6" id="KW-0812">Transmembrane</keyword>
<feature type="transmembrane region" description="Helical" evidence="6">
    <location>
        <begin position="12"/>
        <end position="28"/>
    </location>
</feature>
<reference evidence="7" key="1">
    <citation type="submission" date="2023-06" db="EMBL/GenBank/DDBJ databases">
        <title>Draft genome sequence of Nocardioides sp. SOB72.</title>
        <authorList>
            <person name="Zhang G."/>
        </authorList>
    </citation>
    <scope>NUCLEOTIDE SEQUENCE</scope>
    <source>
        <strain evidence="7">SOB72</strain>
    </source>
</reference>
<proteinExistence type="inferred from homology"/>
<evidence type="ECO:0000256" key="2">
    <source>
        <dbReference type="ARBA" id="ARBA00007165"/>
    </source>
</evidence>
<comment type="subcellular location">
    <subcellularLocation>
        <location evidence="6">Cell membrane</location>
        <topology evidence="6">Multi-pass membrane protein</topology>
    </subcellularLocation>
    <subcellularLocation>
        <location evidence="1">Membrane</location>
    </subcellularLocation>
</comment>
<sequence>MPVALHPRYWAGHLLAIVLVLLAGRLGLWQLDSWQAHRDAEAVDHSRTAPEPLVDVMGPDDPFPGEKVGRPVDVSGTWVPSGTVFVEGREHDGEEGYWVVTPLEVEGGGGSALYVVRGWSATPEAPAPAPGPVEVTAYLQATEGTNATDPDRSDDVLPQVRTADLIQHVDQDLYGAFAIAREPLDGLATAEVEQVAGASAFTGLKNFLYGIEWFVFGAFAAFIWWRWSRDLGAAAAQEQEPADEAVASRS</sequence>
<evidence type="ECO:0000256" key="3">
    <source>
        <dbReference type="ARBA" id="ARBA00022692"/>
    </source>
</evidence>
<dbReference type="PANTHER" id="PTHR23427">
    <property type="entry name" value="SURFEIT LOCUS PROTEIN"/>
    <property type="match status" value="1"/>
</dbReference>
<organism evidence="7 8">
    <name type="scientific">Nocardioides abyssi</name>
    <dbReference type="NCBI Taxonomy" id="3058370"/>
    <lineage>
        <taxon>Bacteria</taxon>
        <taxon>Bacillati</taxon>
        <taxon>Actinomycetota</taxon>
        <taxon>Actinomycetes</taxon>
        <taxon>Propionibacteriales</taxon>
        <taxon>Nocardioidaceae</taxon>
        <taxon>Nocardioides</taxon>
    </lineage>
</organism>
<evidence type="ECO:0000313" key="7">
    <source>
        <dbReference type="EMBL" id="MDN4161184.1"/>
    </source>
</evidence>
<keyword evidence="4 6" id="KW-1133">Transmembrane helix</keyword>
<dbReference type="PROSITE" id="PS50895">
    <property type="entry name" value="SURF1"/>
    <property type="match status" value="1"/>
</dbReference>
<comment type="similarity">
    <text evidence="2 6">Belongs to the SURF1 family.</text>
</comment>
<dbReference type="CDD" id="cd06662">
    <property type="entry name" value="SURF1"/>
    <property type="match status" value="1"/>
</dbReference>
<name>A0ABT8ESV7_9ACTN</name>
<evidence type="ECO:0000256" key="4">
    <source>
        <dbReference type="ARBA" id="ARBA00022989"/>
    </source>
</evidence>
<dbReference type="RefSeq" id="WP_300960104.1">
    <property type="nucleotide sequence ID" value="NZ_JAUHJR010000002.1"/>
</dbReference>
<keyword evidence="6" id="KW-1003">Cell membrane</keyword>
<evidence type="ECO:0000256" key="5">
    <source>
        <dbReference type="ARBA" id="ARBA00023136"/>
    </source>
</evidence>
<feature type="transmembrane region" description="Helical" evidence="6">
    <location>
        <begin position="207"/>
        <end position="225"/>
    </location>
</feature>
<keyword evidence="8" id="KW-1185">Reference proteome</keyword>
<dbReference type="EMBL" id="JAUHJR010000002">
    <property type="protein sequence ID" value="MDN4161184.1"/>
    <property type="molecule type" value="Genomic_DNA"/>
</dbReference>
<comment type="caution">
    <text evidence="7">The sequence shown here is derived from an EMBL/GenBank/DDBJ whole genome shotgun (WGS) entry which is preliminary data.</text>
</comment>